<feature type="domain" description="Ice-binding protein C-terminal" evidence="3">
    <location>
        <begin position="197"/>
        <end position="221"/>
    </location>
</feature>
<protein>
    <recommendedName>
        <fullName evidence="3">Ice-binding protein C-terminal domain-containing protein</fullName>
    </recommendedName>
</protein>
<feature type="signal peptide" evidence="2">
    <location>
        <begin position="1"/>
        <end position="21"/>
    </location>
</feature>
<dbReference type="InterPro" id="IPR013424">
    <property type="entry name" value="Ice-binding_C"/>
</dbReference>
<dbReference type="NCBIfam" id="TIGR02595">
    <property type="entry name" value="PEP_CTERM"/>
    <property type="match status" value="1"/>
</dbReference>
<accession>A0A5C6F8T4</accession>
<keyword evidence="5" id="KW-1185">Reference proteome</keyword>
<evidence type="ECO:0000256" key="2">
    <source>
        <dbReference type="SAM" id="SignalP"/>
    </source>
</evidence>
<keyword evidence="1" id="KW-0472">Membrane</keyword>
<dbReference type="EMBL" id="SJPW01000003">
    <property type="protein sequence ID" value="TWU56797.1"/>
    <property type="molecule type" value="Genomic_DNA"/>
</dbReference>
<dbReference type="Pfam" id="PF07589">
    <property type="entry name" value="PEP-CTERM"/>
    <property type="match status" value="1"/>
</dbReference>
<evidence type="ECO:0000313" key="5">
    <source>
        <dbReference type="Proteomes" id="UP000318288"/>
    </source>
</evidence>
<keyword evidence="1" id="KW-0812">Transmembrane</keyword>
<feature type="transmembrane region" description="Helical" evidence="1">
    <location>
        <begin position="201"/>
        <end position="218"/>
    </location>
</feature>
<reference evidence="4 5" key="1">
    <citation type="submission" date="2019-02" db="EMBL/GenBank/DDBJ databases">
        <title>Deep-cultivation of Planctomycetes and their phenomic and genomic characterization uncovers novel biology.</title>
        <authorList>
            <person name="Wiegand S."/>
            <person name="Jogler M."/>
            <person name="Boedeker C."/>
            <person name="Pinto D."/>
            <person name="Vollmers J."/>
            <person name="Rivas-Marin E."/>
            <person name="Kohn T."/>
            <person name="Peeters S.H."/>
            <person name="Heuer A."/>
            <person name="Rast P."/>
            <person name="Oberbeckmann S."/>
            <person name="Bunk B."/>
            <person name="Jeske O."/>
            <person name="Meyerdierks A."/>
            <person name="Storesund J.E."/>
            <person name="Kallscheuer N."/>
            <person name="Luecker S."/>
            <person name="Lage O.M."/>
            <person name="Pohl T."/>
            <person name="Merkel B.J."/>
            <person name="Hornburger P."/>
            <person name="Mueller R.-W."/>
            <person name="Bruemmer F."/>
            <person name="Labrenz M."/>
            <person name="Spormann A.M."/>
            <person name="Op Den Camp H."/>
            <person name="Overmann J."/>
            <person name="Amann R."/>
            <person name="Jetten M.S.M."/>
            <person name="Mascher T."/>
            <person name="Medema M.H."/>
            <person name="Devos D.P."/>
            <person name="Kaster A.-K."/>
            <person name="Ovreas L."/>
            <person name="Rohde M."/>
            <person name="Galperin M.Y."/>
            <person name="Jogler C."/>
        </authorList>
    </citation>
    <scope>NUCLEOTIDE SEQUENCE [LARGE SCALE GENOMIC DNA]</scope>
    <source>
        <strain evidence="4 5">Poly51</strain>
    </source>
</reference>
<proteinExistence type="predicted"/>
<name>A0A5C6F8T4_9BACT</name>
<sequence length="228" mass="23514" precursor="true">MIRVFPAIFLAFASLSSVAMADFVIPNAIFETINLKNESGSVGAALNLAAPGFSETLSVPSGSIRFHAAASDLTSGSSEVAVPYSNSAGFGVGIGTGPTYFAGVQNALDANFNETLELSLGSHFLEGFQFASIDFTDFDSGESFRLSKATGGSQTITFGDLVGSTYTFSSAFLLGKDEHFTMTALSGSIGVSGMVVAVPEPSSFAMAAIGGLGVMIGVRRRRKLATAK</sequence>
<dbReference type="AlphaFoldDB" id="A0A5C6F8T4"/>
<keyword evidence="2" id="KW-0732">Signal</keyword>
<dbReference type="Proteomes" id="UP000318288">
    <property type="component" value="Unassembled WGS sequence"/>
</dbReference>
<gene>
    <name evidence="4" type="ORF">Poly51_27140</name>
</gene>
<comment type="caution">
    <text evidence="4">The sequence shown here is derived from an EMBL/GenBank/DDBJ whole genome shotgun (WGS) entry which is preliminary data.</text>
</comment>
<organism evidence="4 5">
    <name type="scientific">Rubripirellula tenax</name>
    <dbReference type="NCBI Taxonomy" id="2528015"/>
    <lineage>
        <taxon>Bacteria</taxon>
        <taxon>Pseudomonadati</taxon>
        <taxon>Planctomycetota</taxon>
        <taxon>Planctomycetia</taxon>
        <taxon>Pirellulales</taxon>
        <taxon>Pirellulaceae</taxon>
        <taxon>Rubripirellula</taxon>
    </lineage>
</organism>
<evidence type="ECO:0000313" key="4">
    <source>
        <dbReference type="EMBL" id="TWU56797.1"/>
    </source>
</evidence>
<feature type="chain" id="PRO_5022796469" description="Ice-binding protein C-terminal domain-containing protein" evidence="2">
    <location>
        <begin position="22"/>
        <end position="228"/>
    </location>
</feature>
<keyword evidence="1" id="KW-1133">Transmembrane helix</keyword>
<evidence type="ECO:0000259" key="3">
    <source>
        <dbReference type="Pfam" id="PF07589"/>
    </source>
</evidence>
<evidence type="ECO:0000256" key="1">
    <source>
        <dbReference type="SAM" id="Phobius"/>
    </source>
</evidence>